<dbReference type="Proteomes" id="UP000655523">
    <property type="component" value="Unassembled WGS sequence"/>
</dbReference>
<dbReference type="EMBL" id="WOEZ01000001">
    <property type="protein sequence ID" value="NPT53069.1"/>
    <property type="molecule type" value="Genomic_DNA"/>
</dbReference>
<keyword evidence="3" id="KW-1185">Reference proteome</keyword>
<evidence type="ECO:0000313" key="2">
    <source>
        <dbReference type="EMBL" id="NPT53069.1"/>
    </source>
</evidence>
<organism evidence="2 3">
    <name type="scientific">Paraburkholderia elongata</name>
    <dbReference type="NCBI Taxonomy" id="2675747"/>
    <lineage>
        <taxon>Bacteria</taxon>
        <taxon>Pseudomonadati</taxon>
        <taxon>Pseudomonadota</taxon>
        <taxon>Betaproteobacteria</taxon>
        <taxon>Burkholderiales</taxon>
        <taxon>Burkholderiaceae</taxon>
        <taxon>Paraburkholderia</taxon>
    </lineage>
</organism>
<evidence type="ECO:0000313" key="3">
    <source>
        <dbReference type="Proteomes" id="UP000655523"/>
    </source>
</evidence>
<accession>A0A972SFM6</accession>
<name>A0A972SFM6_9BURK</name>
<protein>
    <submittedName>
        <fullName evidence="2">Uncharacterized protein</fullName>
    </submittedName>
</protein>
<dbReference type="RefSeq" id="WP_172159400.1">
    <property type="nucleotide sequence ID" value="NZ_WOEZ01000001.1"/>
</dbReference>
<evidence type="ECO:0000256" key="1">
    <source>
        <dbReference type="SAM" id="SignalP"/>
    </source>
</evidence>
<comment type="caution">
    <text evidence="2">The sequence shown here is derived from an EMBL/GenBank/DDBJ whole genome shotgun (WGS) entry which is preliminary data.</text>
</comment>
<gene>
    <name evidence="2" type="ORF">GNZ13_00175</name>
</gene>
<feature type="signal peptide" evidence="1">
    <location>
        <begin position="1"/>
        <end position="26"/>
    </location>
</feature>
<reference evidence="2 3" key="1">
    <citation type="submission" date="2019-11" db="EMBL/GenBank/DDBJ databases">
        <title>Metabolism of dissolved organic matter in forest soils.</title>
        <authorList>
            <person name="Cyle K.T."/>
            <person name="Wilhelm R.C."/>
            <person name="Martinez C.E."/>
        </authorList>
    </citation>
    <scope>NUCLEOTIDE SEQUENCE [LARGE SCALE GENOMIC DNA]</scope>
    <source>
        <strain evidence="2 3">5N</strain>
    </source>
</reference>
<feature type="chain" id="PRO_5037754155" evidence="1">
    <location>
        <begin position="27"/>
        <end position="146"/>
    </location>
</feature>
<dbReference type="AlphaFoldDB" id="A0A972SFM6"/>
<proteinExistence type="predicted"/>
<sequence length="146" mass="16047">MHPARVVRSTAIFVAMLYCVAGVAQVGIKDPEWDSPPTVSKLPHQLSVPRIENVTDEAEIGNFTSEGVTVSTLIIGNGERLYGAMGDARRVSDGLYLLPRDDDDEAWCDLKIQVESARIGIEGMPIKDDPSLFCPSYTMWLPAVRQ</sequence>
<keyword evidence="1" id="KW-0732">Signal</keyword>